<feature type="domain" description="Transposase IS116/IS110/IS902 C-terminal" evidence="2">
    <location>
        <begin position="290"/>
        <end position="374"/>
    </location>
</feature>
<dbReference type="Pfam" id="PF02371">
    <property type="entry name" value="Transposase_20"/>
    <property type="match status" value="1"/>
</dbReference>
<protein>
    <submittedName>
        <fullName evidence="3">Transposase</fullName>
    </submittedName>
</protein>
<evidence type="ECO:0000313" key="3">
    <source>
        <dbReference type="EMBL" id="MBP1993603.1"/>
    </source>
</evidence>
<dbReference type="EMBL" id="JAGGLB010000020">
    <property type="protein sequence ID" value="MBP1993603.1"/>
    <property type="molecule type" value="Genomic_DNA"/>
</dbReference>
<accession>A0ABS4J193</accession>
<evidence type="ECO:0000259" key="2">
    <source>
        <dbReference type="Pfam" id="PF02371"/>
    </source>
</evidence>
<dbReference type="PANTHER" id="PTHR33055">
    <property type="entry name" value="TRANSPOSASE FOR INSERTION SEQUENCE ELEMENT IS1111A"/>
    <property type="match status" value="1"/>
</dbReference>
<dbReference type="Pfam" id="PF01548">
    <property type="entry name" value="DEDD_Tnp_IS110"/>
    <property type="match status" value="1"/>
</dbReference>
<evidence type="ECO:0000259" key="1">
    <source>
        <dbReference type="Pfam" id="PF01548"/>
    </source>
</evidence>
<keyword evidence="4" id="KW-1185">Reference proteome</keyword>
<reference evidence="3 4" key="1">
    <citation type="submission" date="2021-03" db="EMBL/GenBank/DDBJ databases">
        <title>Genomic Encyclopedia of Type Strains, Phase IV (KMG-IV): sequencing the most valuable type-strain genomes for metagenomic binning, comparative biology and taxonomic classification.</title>
        <authorList>
            <person name="Goeker M."/>
        </authorList>
    </citation>
    <scope>NUCLEOTIDE SEQUENCE [LARGE SCALE GENOMIC DNA]</scope>
    <source>
        <strain evidence="3 4">DSM 26048</strain>
    </source>
</reference>
<dbReference type="NCBIfam" id="NF033542">
    <property type="entry name" value="transpos_IS110"/>
    <property type="match status" value="1"/>
</dbReference>
<evidence type="ECO:0000313" key="4">
    <source>
        <dbReference type="Proteomes" id="UP001519287"/>
    </source>
</evidence>
<sequence>MKFKQKDKENQRIENISTTHLVVGIDIAKENHVARATNYRGKVLGKPCFFTNDLDGCNKLKAWICALLKGNGFQSVILGMEPTGHYWLNLANWCMEEWQVVLVNPAHVKGAKENRDNSPTKSDVKDALVIADQVRNGFYSELRLREGVYQELHVFMGIYECVNKQFVSIQNRIHRWLDMWFPEYRHVFKKWTCKTSLATLQLFTLPGEVKNMTAEAIYEGWKPLMQRRGSKQFAHELVEQAKRSIGRKEGAMAAKWEIDLLMRQYLHCEKEMADLMEQVTDLLTLIPMARRMLEMKGIGPVMTATLLAETGDLSGYVHGRQILRRAGLHLCEHSSGKHSGQVKLTKRGSAALRKIMYMTVISLVSNNEGFKRLHEDNVENKKMKRNQSIIKLCGKYARILVGMARAGDAAYDPEKVADGSKAA</sequence>
<dbReference type="PANTHER" id="PTHR33055:SF13">
    <property type="entry name" value="TRANSPOSASE"/>
    <property type="match status" value="1"/>
</dbReference>
<dbReference type="InterPro" id="IPR047650">
    <property type="entry name" value="Transpos_IS110"/>
</dbReference>
<dbReference type="InterPro" id="IPR003346">
    <property type="entry name" value="Transposase_20"/>
</dbReference>
<dbReference type="RefSeq" id="WP_209975492.1">
    <property type="nucleotide sequence ID" value="NZ_JAGGLB010000020.1"/>
</dbReference>
<dbReference type="Proteomes" id="UP001519287">
    <property type="component" value="Unassembled WGS sequence"/>
</dbReference>
<gene>
    <name evidence="3" type="ORF">J2Z66_005229</name>
</gene>
<proteinExistence type="predicted"/>
<comment type="caution">
    <text evidence="3">The sequence shown here is derived from an EMBL/GenBank/DDBJ whole genome shotgun (WGS) entry which is preliminary data.</text>
</comment>
<name>A0ABS4J193_9BACL</name>
<feature type="domain" description="Transposase IS110-like N-terminal" evidence="1">
    <location>
        <begin position="23"/>
        <end position="182"/>
    </location>
</feature>
<organism evidence="3 4">
    <name type="scientific">Paenibacillus eucommiae</name>
    <dbReference type="NCBI Taxonomy" id="1355755"/>
    <lineage>
        <taxon>Bacteria</taxon>
        <taxon>Bacillati</taxon>
        <taxon>Bacillota</taxon>
        <taxon>Bacilli</taxon>
        <taxon>Bacillales</taxon>
        <taxon>Paenibacillaceae</taxon>
        <taxon>Paenibacillus</taxon>
    </lineage>
</organism>
<dbReference type="InterPro" id="IPR002525">
    <property type="entry name" value="Transp_IS110-like_N"/>
</dbReference>